<evidence type="ECO:0000256" key="5">
    <source>
        <dbReference type="SAM" id="Coils"/>
    </source>
</evidence>
<evidence type="ECO:0000259" key="7">
    <source>
        <dbReference type="PROSITE" id="PS50178"/>
    </source>
</evidence>
<evidence type="ECO:0000256" key="6">
    <source>
        <dbReference type="SAM" id="MobiDB-lite"/>
    </source>
</evidence>
<dbReference type="InParanoid" id="A0A316YQR2"/>
<dbReference type="Proteomes" id="UP000245768">
    <property type="component" value="Unassembled WGS sequence"/>
</dbReference>
<dbReference type="STRING" id="215250.A0A316YQR2"/>
<feature type="region of interest" description="Disordered" evidence="6">
    <location>
        <begin position="1"/>
        <end position="257"/>
    </location>
</feature>
<dbReference type="PANTHER" id="PTHR13510:SF44">
    <property type="entry name" value="RABENOSYN-5"/>
    <property type="match status" value="1"/>
</dbReference>
<protein>
    <recommendedName>
        <fullName evidence="7">FYVE-type domain-containing protein</fullName>
    </recommendedName>
</protein>
<evidence type="ECO:0000256" key="2">
    <source>
        <dbReference type="ARBA" id="ARBA00022771"/>
    </source>
</evidence>
<dbReference type="SUPFAM" id="SSF57903">
    <property type="entry name" value="FYVE/PHD zinc finger"/>
    <property type="match status" value="1"/>
</dbReference>
<dbReference type="CDD" id="cd15737">
    <property type="entry name" value="FYVE2_Vac1p_like"/>
    <property type="match status" value="1"/>
</dbReference>
<feature type="compositionally biased region" description="Low complexity" evidence="6">
    <location>
        <begin position="622"/>
        <end position="641"/>
    </location>
</feature>
<feature type="coiled-coil region" evidence="5">
    <location>
        <begin position="796"/>
        <end position="823"/>
    </location>
</feature>
<dbReference type="InterPro" id="IPR052727">
    <property type="entry name" value="Rab4/Rab5_effector"/>
</dbReference>
<dbReference type="InterPro" id="IPR036531">
    <property type="entry name" value="Rbsn_Rab-bd_sf"/>
</dbReference>
<dbReference type="Gene3D" id="3.30.40.10">
    <property type="entry name" value="Zinc/RING finger domain, C3HC4 (zinc finger)"/>
    <property type="match status" value="1"/>
</dbReference>
<accession>A0A316YQR2</accession>
<proteinExistence type="predicted"/>
<feature type="compositionally biased region" description="Basic and acidic residues" evidence="6">
    <location>
        <begin position="761"/>
        <end position="770"/>
    </location>
</feature>
<dbReference type="GO" id="GO:0008270">
    <property type="term" value="F:zinc ion binding"/>
    <property type="evidence" value="ECO:0007669"/>
    <property type="project" value="UniProtKB-KW"/>
</dbReference>
<dbReference type="InterPro" id="IPR013083">
    <property type="entry name" value="Znf_RING/FYVE/PHD"/>
</dbReference>
<sequence>MSAQLPYAPYQSHRRAPSSASVNSGDVSGATTPQPMANTPSTAMPMASSNGSHWTQQQQQQQHRQLPPTKGGAGSGIPSDAPPPLRTISSLRAKDKGKADPDRTAGSSTARRAVSSTLAVPSASSPSASTSSSAASTAPLAESSTSPTPSSSSLLSPHPQRATGPSQRPNGQGHHAKRHSYSPSPTRASHPTGSHSRSASTASGGSLLLAPHLPQHVSTAQRLRDGSSLSVQMGGRDTPTSASSASSSPSGTPLTFSPNMGAGVNGGHLPVPSHLAALPPTLTQGGVGGGGLPNGMIGRGTAYRPGFQPKGVYRVRTDDFAVAKARSREGSATRNRQDGGGADAEEEPKGARSEMEAQRLERRLEKLLLLHSDAGLARLMGAASLAVDSSSSISWLPETIKRQRRLAEEEKRMREEEMRIVKWEDDASRKSCAVCHTPFSLTVRKHHCRLCGQVVCASPQLSVPPSPFSSEEKEQQLDAAHLAELKCSGLVVGDGKGGSKIRDLPPRWDDKPLLDVFVTPPGGGSASPAPSSPSNLRKREESETLKRRGIRICKDCRSTIMHRQYMLDDGSLPMYLRLYEDLVSLQKDIEQSLPEFQEMVLGLQRQDAAAALGTNGADEQSTTDNSSNGASTTTTTTGKARQRTALALQRDAAQARKQLLANFANYDALAKRIRALPVVSPPGATPAGTGAPSAQKRVQEAIWTRANLFLQQNMFPLQSLPKLGAKGSSTNAQAGSKQSAVSSTSSSPKMVNGSAGGPDEETLRRVQQDPEGAKEQLIVLEQQLALVRQYAASAQKSRKFQDAKTLKASVEDLQEEIRRLRGAGVSV</sequence>
<evidence type="ECO:0000256" key="3">
    <source>
        <dbReference type="ARBA" id="ARBA00022833"/>
    </source>
</evidence>
<dbReference type="SMART" id="SM00064">
    <property type="entry name" value="FYVE"/>
    <property type="match status" value="1"/>
</dbReference>
<dbReference type="GeneID" id="37046708"/>
<keyword evidence="3" id="KW-0862">Zinc</keyword>
<dbReference type="SUPFAM" id="SSF140125">
    <property type="entry name" value="Rabenosyn-5 Rab-binding domain-like"/>
    <property type="match status" value="1"/>
</dbReference>
<feature type="compositionally biased region" description="Low complexity" evidence="6">
    <location>
        <begin position="238"/>
        <end position="250"/>
    </location>
</feature>
<dbReference type="RefSeq" id="XP_025378660.1">
    <property type="nucleotide sequence ID" value="XM_025524792.1"/>
</dbReference>
<dbReference type="Pfam" id="PF11464">
    <property type="entry name" value="Rbsn"/>
    <property type="match status" value="1"/>
</dbReference>
<dbReference type="OrthoDB" id="166134at2759"/>
<feature type="region of interest" description="Disordered" evidence="6">
    <location>
        <begin position="519"/>
        <end position="544"/>
    </location>
</feature>
<dbReference type="InterPro" id="IPR021565">
    <property type="entry name" value="Rbsn_Rab-bd"/>
</dbReference>
<gene>
    <name evidence="8" type="ORF">FA10DRAFT_300073</name>
</gene>
<dbReference type="PANTHER" id="PTHR13510">
    <property type="entry name" value="FYVE-FINGER-CONTAINING RAB5 EFFECTOR PROTEIN RABENOSYN-5-RELATED"/>
    <property type="match status" value="1"/>
</dbReference>
<feature type="region of interest" description="Disordered" evidence="6">
    <location>
        <begin position="324"/>
        <end position="356"/>
    </location>
</feature>
<feature type="compositionally biased region" description="Polar residues" evidence="6">
    <location>
        <begin position="18"/>
        <end position="55"/>
    </location>
</feature>
<feature type="compositionally biased region" description="Low complexity" evidence="6">
    <location>
        <begin position="113"/>
        <end position="157"/>
    </location>
</feature>
<name>A0A316YQR2_9BASI</name>
<evidence type="ECO:0000256" key="1">
    <source>
        <dbReference type="ARBA" id="ARBA00022723"/>
    </source>
</evidence>
<feature type="compositionally biased region" description="Basic and acidic residues" evidence="6">
    <location>
        <begin position="324"/>
        <end position="337"/>
    </location>
</feature>
<feature type="compositionally biased region" description="Polar residues" evidence="6">
    <location>
        <begin position="216"/>
        <end position="231"/>
    </location>
</feature>
<reference evidence="8 9" key="1">
    <citation type="journal article" date="2018" name="Mol. Biol. Evol.">
        <title>Broad Genomic Sampling Reveals a Smut Pathogenic Ancestry of the Fungal Clade Ustilaginomycotina.</title>
        <authorList>
            <person name="Kijpornyongpan T."/>
            <person name="Mondo S.J."/>
            <person name="Barry K."/>
            <person name="Sandor L."/>
            <person name="Lee J."/>
            <person name="Lipzen A."/>
            <person name="Pangilinan J."/>
            <person name="LaButti K."/>
            <person name="Hainaut M."/>
            <person name="Henrissat B."/>
            <person name="Grigoriev I.V."/>
            <person name="Spatafora J.W."/>
            <person name="Aime M.C."/>
        </authorList>
    </citation>
    <scope>NUCLEOTIDE SEQUENCE [LARGE SCALE GENOMIC DNA]</scope>
    <source>
        <strain evidence="8 9">MCA 4198</strain>
    </source>
</reference>
<feature type="domain" description="FYVE-type" evidence="7">
    <location>
        <begin position="426"/>
        <end position="456"/>
    </location>
</feature>
<feature type="region of interest" description="Disordered" evidence="6">
    <location>
        <begin position="725"/>
        <end position="770"/>
    </location>
</feature>
<feature type="compositionally biased region" description="Low complexity" evidence="6">
    <location>
        <begin position="736"/>
        <end position="747"/>
    </location>
</feature>
<feature type="region of interest" description="Disordered" evidence="6">
    <location>
        <begin position="612"/>
        <end position="641"/>
    </location>
</feature>
<dbReference type="InterPro" id="IPR017455">
    <property type="entry name" value="Znf_FYVE-rel"/>
</dbReference>
<feature type="compositionally biased region" description="Basic and acidic residues" evidence="6">
    <location>
        <begin position="347"/>
        <end position="356"/>
    </location>
</feature>
<keyword evidence="2 4" id="KW-0863">Zinc-finger</keyword>
<organism evidence="8 9">
    <name type="scientific">Acaromyces ingoldii</name>
    <dbReference type="NCBI Taxonomy" id="215250"/>
    <lineage>
        <taxon>Eukaryota</taxon>
        <taxon>Fungi</taxon>
        <taxon>Dikarya</taxon>
        <taxon>Basidiomycota</taxon>
        <taxon>Ustilaginomycotina</taxon>
        <taxon>Exobasidiomycetes</taxon>
        <taxon>Exobasidiales</taxon>
        <taxon>Cryptobasidiaceae</taxon>
        <taxon>Acaromyces</taxon>
    </lineage>
</organism>
<dbReference type="InterPro" id="IPR000306">
    <property type="entry name" value="Znf_FYVE"/>
</dbReference>
<dbReference type="AlphaFoldDB" id="A0A316YQR2"/>
<feature type="compositionally biased region" description="Basic and acidic residues" evidence="6">
    <location>
        <begin position="92"/>
        <end position="103"/>
    </location>
</feature>
<evidence type="ECO:0000313" key="9">
    <source>
        <dbReference type="Proteomes" id="UP000245768"/>
    </source>
</evidence>
<feature type="compositionally biased region" description="Polar residues" evidence="6">
    <location>
        <begin position="181"/>
        <end position="192"/>
    </location>
</feature>
<evidence type="ECO:0000256" key="4">
    <source>
        <dbReference type="PROSITE-ProRule" id="PRU00091"/>
    </source>
</evidence>
<evidence type="ECO:0000313" key="8">
    <source>
        <dbReference type="EMBL" id="PWN91462.1"/>
    </source>
</evidence>
<keyword evidence="5" id="KW-0175">Coiled coil</keyword>
<feature type="compositionally biased region" description="Low complexity" evidence="6">
    <location>
        <begin position="193"/>
        <end position="210"/>
    </location>
</feature>
<keyword evidence="1" id="KW-0479">Metal-binding</keyword>
<dbReference type="InterPro" id="IPR011011">
    <property type="entry name" value="Znf_FYVE_PHD"/>
</dbReference>
<dbReference type="Pfam" id="PF01363">
    <property type="entry name" value="FYVE"/>
    <property type="match status" value="1"/>
</dbReference>
<dbReference type="PROSITE" id="PS50178">
    <property type="entry name" value="ZF_FYVE"/>
    <property type="match status" value="1"/>
</dbReference>
<keyword evidence="9" id="KW-1185">Reference proteome</keyword>
<dbReference type="EMBL" id="KZ819635">
    <property type="protein sequence ID" value="PWN91462.1"/>
    <property type="molecule type" value="Genomic_DNA"/>
</dbReference>